<evidence type="ECO:0000313" key="10">
    <source>
        <dbReference type="Proteomes" id="UP000325372"/>
    </source>
</evidence>
<comment type="catalytic activity">
    <reaction evidence="5 8">
        <text>an N-terminal (5-L-glutamyl)-[peptide] + an alpha-amino acid = 5-L-glutamyl amino acid + an N-terminal L-alpha-aminoacyl-[peptide]</text>
        <dbReference type="Rhea" id="RHEA:23904"/>
        <dbReference type="Rhea" id="RHEA-COMP:9780"/>
        <dbReference type="Rhea" id="RHEA-COMP:9795"/>
        <dbReference type="ChEBI" id="CHEBI:77644"/>
        <dbReference type="ChEBI" id="CHEBI:78597"/>
        <dbReference type="ChEBI" id="CHEBI:78599"/>
        <dbReference type="ChEBI" id="CHEBI:78608"/>
        <dbReference type="EC" id="2.3.2.2"/>
    </reaction>
</comment>
<dbReference type="AlphaFoldDB" id="A0A5N0T7K2"/>
<dbReference type="PRINTS" id="PR01210">
    <property type="entry name" value="GGTRANSPTASE"/>
</dbReference>
<dbReference type="PANTHER" id="PTHR43199:SF6">
    <property type="entry name" value="GLUTATHIONE HYDROLASE PROENZYME"/>
    <property type="match status" value="1"/>
</dbReference>
<keyword evidence="8" id="KW-0378">Hydrolase</keyword>
<dbReference type="InterPro" id="IPR000101">
    <property type="entry name" value="GGT_peptidase"/>
</dbReference>
<dbReference type="EMBL" id="VYXP01000006">
    <property type="protein sequence ID" value="KAA9130872.1"/>
    <property type="molecule type" value="Genomic_DNA"/>
</dbReference>
<dbReference type="InterPro" id="IPR043137">
    <property type="entry name" value="GGT_ssub_C"/>
</dbReference>
<evidence type="ECO:0000256" key="1">
    <source>
        <dbReference type="ARBA" id="ARBA00001049"/>
    </source>
</evidence>
<dbReference type="InterPro" id="IPR055262">
    <property type="entry name" value="GGT_CS"/>
</dbReference>
<dbReference type="GO" id="GO:0006751">
    <property type="term" value="P:glutathione catabolic process"/>
    <property type="evidence" value="ECO:0007669"/>
    <property type="project" value="UniProtKB-UniRule"/>
</dbReference>
<dbReference type="GO" id="GO:0036374">
    <property type="term" value="F:glutathione hydrolase activity"/>
    <property type="evidence" value="ECO:0007669"/>
    <property type="project" value="UniProtKB-UniRule"/>
</dbReference>
<feature type="binding site" evidence="7">
    <location>
        <begin position="405"/>
        <end position="407"/>
    </location>
    <ligand>
        <name>L-glutamate</name>
        <dbReference type="ChEBI" id="CHEBI:29985"/>
    </ligand>
</feature>
<keyword evidence="8" id="KW-0865">Zymogen</keyword>
<evidence type="ECO:0000256" key="2">
    <source>
        <dbReference type="ARBA" id="ARBA00001089"/>
    </source>
</evidence>
<feature type="binding site" evidence="7">
    <location>
        <position position="114"/>
    </location>
    <ligand>
        <name>L-glutamate</name>
        <dbReference type="ChEBI" id="CHEBI:29985"/>
    </ligand>
</feature>
<dbReference type="Gene3D" id="1.10.246.130">
    <property type="match status" value="1"/>
</dbReference>
<sequence length="577" mass="61988">MNGRSSTSPLARVVSRLLPLLLIAGLVALAGWPTAQAQDAAVARPGKAAIASAHYMATEAGHEILEAGGNAFDAAIAVSTVLAVVEQTSSGIGGGGFWLLHRAEDGFEVMVDGREKAPAAATTDMYLDADGNVDRDLAVNGPLAAGIPGEIAALAHIAEKYGRLPFSRSLQPAIRAAREGFPVYEKFHTMLGWKKDVIKRWPAASEAFLLDGEVPPMGHVIKLPDMAEVLEAIAEEGPDVFYRGRIAQQLVDGVREAGGIWTMEDMANYNVVEREPIRTEYRGYQLVTASPPSSGGIAIATMLNILEGYDFDELDRAGRAHRVVESMRRAYRDRALFLGDPDFVDVPVARLTNQYYADGLRASIHPDKATPSDMLPGNADRTERTDTTHFSIMDADGNLVAATLTVNLAFGNAFMVPGTGFVLNNEMDDFSAKPGVPNAFGLIGFEANEIQPNKRPLSSMSPTFIHGDDKVGVLGTPGGSRIITMVLLGILDFMDGNGPEHWVSLPRYHHQFVPDHISAEPDAFSADEIAALEAMGHTVEVSNRRWGNMHGVLWNLDNGEVSAGSDPRSDAGKAIVR</sequence>
<comment type="catalytic activity">
    <reaction evidence="1 8">
        <text>an S-substituted glutathione + H2O = an S-substituted L-cysteinylglycine + L-glutamate</text>
        <dbReference type="Rhea" id="RHEA:59468"/>
        <dbReference type="ChEBI" id="CHEBI:15377"/>
        <dbReference type="ChEBI" id="CHEBI:29985"/>
        <dbReference type="ChEBI" id="CHEBI:90779"/>
        <dbReference type="ChEBI" id="CHEBI:143103"/>
        <dbReference type="EC" id="3.4.19.13"/>
    </reaction>
</comment>
<dbReference type="InterPro" id="IPR043138">
    <property type="entry name" value="GGT_lsub"/>
</dbReference>
<gene>
    <name evidence="9" type="primary">ggt</name>
    <name evidence="9" type="ORF">F3N42_10950</name>
</gene>
<comment type="catalytic activity">
    <reaction evidence="2 8">
        <text>glutathione + H2O = L-cysteinylglycine + L-glutamate</text>
        <dbReference type="Rhea" id="RHEA:28807"/>
        <dbReference type="ChEBI" id="CHEBI:15377"/>
        <dbReference type="ChEBI" id="CHEBI:29985"/>
        <dbReference type="ChEBI" id="CHEBI:57925"/>
        <dbReference type="ChEBI" id="CHEBI:61694"/>
        <dbReference type="EC" id="3.4.19.13"/>
    </reaction>
</comment>
<dbReference type="InterPro" id="IPR029055">
    <property type="entry name" value="Ntn_hydrolases_N"/>
</dbReference>
<protein>
    <recommendedName>
        <fullName evidence="8">Glutathione hydrolase proenzyme</fullName>
        <ecNumber evidence="8">2.3.2.2</ecNumber>
        <ecNumber evidence="8">3.4.19.13</ecNumber>
    </recommendedName>
    <component>
        <recommendedName>
            <fullName evidence="8">Glutathione hydrolase large chain</fullName>
        </recommendedName>
    </component>
    <component>
        <recommendedName>
            <fullName evidence="8">Glutathione hydrolase small chain</fullName>
        </recommendedName>
    </component>
</protein>
<dbReference type="EC" id="2.3.2.2" evidence="8"/>
<dbReference type="InterPro" id="IPR051792">
    <property type="entry name" value="GGT_bact"/>
</dbReference>
<dbReference type="UniPathway" id="UPA00204"/>
<feature type="binding site" evidence="7">
    <location>
        <begin position="458"/>
        <end position="459"/>
    </location>
    <ligand>
        <name>L-glutamate</name>
        <dbReference type="ChEBI" id="CHEBI:29985"/>
    </ligand>
</feature>
<dbReference type="GO" id="GO:0006750">
    <property type="term" value="P:glutathione biosynthetic process"/>
    <property type="evidence" value="ECO:0007669"/>
    <property type="project" value="UniProtKB-KW"/>
</dbReference>
<feature type="binding site" evidence="7">
    <location>
        <position position="479"/>
    </location>
    <ligand>
        <name>L-glutamate</name>
        <dbReference type="ChEBI" id="CHEBI:29985"/>
    </ligand>
</feature>
<dbReference type="EC" id="3.4.19.13" evidence="8"/>
<dbReference type="NCBIfam" id="TIGR00066">
    <property type="entry name" value="g_glut_trans"/>
    <property type="match status" value="1"/>
</dbReference>
<comment type="PTM">
    <text evidence="8">Cleaved by autocatalysis into a large and a small subunit.</text>
</comment>
<evidence type="ECO:0000313" key="9">
    <source>
        <dbReference type="EMBL" id="KAA9130872.1"/>
    </source>
</evidence>
<keyword evidence="4 8" id="KW-0012">Acyltransferase</keyword>
<proteinExistence type="inferred from homology"/>
<comment type="similarity">
    <text evidence="3 8">Belongs to the gamma-glutamyltransferase family.</text>
</comment>
<comment type="subunit">
    <text evidence="8">This enzyme consists of two polypeptide chains, which are synthesized in precursor form from a single polypeptide.</text>
</comment>
<evidence type="ECO:0000256" key="5">
    <source>
        <dbReference type="ARBA" id="ARBA00047417"/>
    </source>
</evidence>
<comment type="pathway">
    <text evidence="8">Sulfur metabolism; glutathione metabolism.</text>
</comment>
<dbReference type="RefSeq" id="WP_150864509.1">
    <property type="nucleotide sequence ID" value="NZ_VYXP01000006.1"/>
</dbReference>
<dbReference type="Pfam" id="PF01019">
    <property type="entry name" value="G_glu_transpept"/>
    <property type="match status" value="1"/>
</dbReference>
<reference evidence="9 10" key="1">
    <citation type="submission" date="2019-09" db="EMBL/GenBank/DDBJ databases">
        <title>Wenzhouxiangella sp. Genome sequencing and assembly.</title>
        <authorList>
            <person name="Zhang R."/>
        </authorList>
    </citation>
    <scope>NUCLEOTIDE SEQUENCE [LARGE SCALE GENOMIC DNA]</scope>
    <source>
        <strain evidence="9 10">W260</strain>
    </source>
</reference>
<dbReference type="Gene3D" id="3.60.20.40">
    <property type="match status" value="1"/>
</dbReference>
<name>A0A5N0T7K2_9GAMM</name>
<keyword evidence="8 9" id="KW-0808">Transferase</keyword>
<feature type="binding site" evidence="7">
    <location>
        <position position="429"/>
    </location>
    <ligand>
        <name>L-glutamate</name>
        <dbReference type="ChEBI" id="CHEBI:29985"/>
    </ligand>
</feature>
<evidence type="ECO:0000256" key="3">
    <source>
        <dbReference type="ARBA" id="ARBA00009381"/>
    </source>
</evidence>
<dbReference type="Proteomes" id="UP000325372">
    <property type="component" value="Unassembled WGS sequence"/>
</dbReference>
<evidence type="ECO:0000256" key="7">
    <source>
        <dbReference type="PIRSR" id="PIRSR600101-2"/>
    </source>
</evidence>
<evidence type="ECO:0000256" key="4">
    <source>
        <dbReference type="ARBA" id="ARBA00023315"/>
    </source>
</evidence>
<dbReference type="SUPFAM" id="SSF56235">
    <property type="entry name" value="N-terminal nucleophile aminohydrolases (Ntn hydrolases)"/>
    <property type="match status" value="1"/>
</dbReference>
<organism evidence="9 10">
    <name type="scientific">Marinihelvus fidelis</name>
    <dbReference type="NCBI Taxonomy" id="2613842"/>
    <lineage>
        <taxon>Bacteria</taxon>
        <taxon>Pseudomonadati</taxon>
        <taxon>Pseudomonadota</taxon>
        <taxon>Gammaproteobacteria</taxon>
        <taxon>Chromatiales</taxon>
        <taxon>Wenzhouxiangellaceae</taxon>
        <taxon>Marinihelvus</taxon>
    </lineage>
</organism>
<evidence type="ECO:0000256" key="6">
    <source>
        <dbReference type="PIRSR" id="PIRSR600101-1"/>
    </source>
</evidence>
<dbReference type="PROSITE" id="PS00462">
    <property type="entry name" value="G_GLU_TRANSPEPTIDASE"/>
    <property type="match status" value="1"/>
</dbReference>
<keyword evidence="8" id="KW-0317">Glutathione biosynthesis</keyword>
<dbReference type="GO" id="GO:0103068">
    <property type="term" value="F:leukotriene C4 gamma-glutamyl transferase activity"/>
    <property type="evidence" value="ECO:0007669"/>
    <property type="project" value="UniProtKB-EC"/>
</dbReference>
<keyword evidence="10" id="KW-1185">Reference proteome</keyword>
<evidence type="ECO:0000256" key="8">
    <source>
        <dbReference type="RuleBase" id="RU368036"/>
    </source>
</evidence>
<comment type="caution">
    <text evidence="9">The sequence shown here is derived from an EMBL/GenBank/DDBJ whole genome shotgun (WGS) entry which is preliminary data.</text>
</comment>
<accession>A0A5N0T7K2</accession>
<dbReference type="PANTHER" id="PTHR43199">
    <property type="entry name" value="GLUTATHIONE HYDROLASE"/>
    <property type="match status" value="1"/>
</dbReference>
<feature type="active site" description="Nucleophile" evidence="6">
    <location>
        <position position="387"/>
    </location>
</feature>